<reference evidence="3" key="1">
    <citation type="journal article" date="2018" name="MSphere">
        <title>Fusobacterium Genomics Using MinION and Illumina Sequencing Enables Genome Completion and Correction.</title>
        <authorList>
            <person name="Todd S.M."/>
            <person name="Settlage R.E."/>
            <person name="Lahmers K.K."/>
            <person name="Slade D.J."/>
        </authorList>
    </citation>
    <scope>NUCLEOTIDE SEQUENCE [LARGE SCALE GENOMIC DNA]</scope>
    <source>
        <strain evidence="3">ATCC 27725</strain>
    </source>
</reference>
<accession>A0ABN5JDZ0</accession>
<keyword evidence="1" id="KW-1133">Transmembrane helix</keyword>
<dbReference type="GeneID" id="77466843"/>
<dbReference type="InterPro" id="IPR018730">
    <property type="entry name" value="DUF2273"/>
</dbReference>
<keyword evidence="1" id="KW-0812">Transmembrane</keyword>
<keyword evidence="3" id="KW-1185">Reference proteome</keyword>
<dbReference type="Pfam" id="PF10031">
    <property type="entry name" value="DUF2273"/>
    <property type="match status" value="1"/>
</dbReference>
<name>A0ABN5JDZ0_FUSVA</name>
<dbReference type="EMBL" id="CP028103">
    <property type="protein sequence ID" value="AVQ30150.1"/>
    <property type="molecule type" value="Genomic_DNA"/>
</dbReference>
<dbReference type="RefSeq" id="WP_005949326.1">
    <property type="nucleotide sequence ID" value="NZ_CP028103.1"/>
</dbReference>
<feature type="transmembrane region" description="Helical" evidence="1">
    <location>
        <begin position="20"/>
        <end position="36"/>
    </location>
</feature>
<proteinExistence type="predicted"/>
<keyword evidence="1" id="KW-0472">Membrane</keyword>
<evidence type="ECO:0000313" key="3">
    <source>
        <dbReference type="Proteomes" id="UP000241238"/>
    </source>
</evidence>
<protein>
    <submittedName>
        <fullName evidence="2">DUF2273 domain-containing protein</fullName>
    </submittedName>
</protein>
<sequence length="74" mass="8456">MLAEMLEKLVVSLVNNWRKYLGCFIGFVLGVLLVEYGLPKTVFIVVLSIIGYKTGDMTFIKKIKKFIAEKIKED</sequence>
<evidence type="ECO:0000313" key="2">
    <source>
        <dbReference type="EMBL" id="AVQ30150.1"/>
    </source>
</evidence>
<evidence type="ECO:0000256" key="1">
    <source>
        <dbReference type="SAM" id="Phobius"/>
    </source>
</evidence>
<organism evidence="2 3">
    <name type="scientific">Fusobacterium varium ATCC 27725</name>
    <dbReference type="NCBI Taxonomy" id="469618"/>
    <lineage>
        <taxon>Bacteria</taxon>
        <taxon>Fusobacteriati</taxon>
        <taxon>Fusobacteriota</taxon>
        <taxon>Fusobacteriia</taxon>
        <taxon>Fusobacteriales</taxon>
        <taxon>Fusobacteriaceae</taxon>
        <taxon>Fusobacterium</taxon>
    </lineage>
</organism>
<gene>
    <name evidence="2" type="ORF">C4N18_02485</name>
</gene>
<dbReference type="Proteomes" id="UP000241238">
    <property type="component" value="Chromosome"/>
</dbReference>